<dbReference type="GO" id="GO:0005737">
    <property type="term" value="C:cytoplasm"/>
    <property type="evidence" value="ECO:0007669"/>
    <property type="project" value="TreeGrafter"/>
</dbReference>
<protein>
    <submittedName>
        <fullName evidence="3">Uncharacterized protein</fullName>
    </submittedName>
</protein>
<dbReference type="InterPro" id="IPR001611">
    <property type="entry name" value="Leu-rich_rpt"/>
</dbReference>
<dbReference type="EMBL" id="JAODUP010000026">
    <property type="protein sequence ID" value="KAK2167626.1"/>
    <property type="molecule type" value="Genomic_DNA"/>
</dbReference>
<dbReference type="Proteomes" id="UP001208570">
    <property type="component" value="Unassembled WGS sequence"/>
</dbReference>
<dbReference type="AlphaFoldDB" id="A0AAD9KA56"/>
<dbReference type="Gene3D" id="3.80.10.10">
    <property type="entry name" value="Ribonuclease Inhibitor"/>
    <property type="match status" value="1"/>
</dbReference>
<dbReference type="Pfam" id="PF13855">
    <property type="entry name" value="LRR_8"/>
    <property type="match status" value="1"/>
</dbReference>
<gene>
    <name evidence="3" type="ORF">LSH36_26g15163</name>
</gene>
<dbReference type="PANTHER" id="PTHR48051">
    <property type="match status" value="1"/>
</dbReference>
<keyword evidence="1" id="KW-0433">Leucine-rich repeat</keyword>
<dbReference type="InterPro" id="IPR050216">
    <property type="entry name" value="LRR_domain-containing"/>
</dbReference>
<keyword evidence="4" id="KW-1185">Reference proteome</keyword>
<dbReference type="InterPro" id="IPR032675">
    <property type="entry name" value="LRR_dom_sf"/>
</dbReference>
<evidence type="ECO:0000256" key="2">
    <source>
        <dbReference type="ARBA" id="ARBA00022737"/>
    </source>
</evidence>
<evidence type="ECO:0000313" key="4">
    <source>
        <dbReference type="Proteomes" id="UP001208570"/>
    </source>
</evidence>
<organism evidence="3 4">
    <name type="scientific">Paralvinella palmiformis</name>
    <dbReference type="NCBI Taxonomy" id="53620"/>
    <lineage>
        <taxon>Eukaryota</taxon>
        <taxon>Metazoa</taxon>
        <taxon>Spiralia</taxon>
        <taxon>Lophotrochozoa</taxon>
        <taxon>Annelida</taxon>
        <taxon>Polychaeta</taxon>
        <taxon>Sedentaria</taxon>
        <taxon>Canalipalpata</taxon>
        <taxon>Terebellida</taxon>
        <taxon>Terebelliformia</taxon>
        <taxon>Alvinellidae</taxon>
        <taxon>Paralvinella</taxon>
    </lineage>
</organism>
<dbReference type="SUPFAM" id="SSF52058">
    <property type="entry name" value="L domain-like"/>
    <property type="match status" value="1"/>
</dbReference>
<reference evidence="3" key="1">
    <citation type="journal article" date="2023" name="Mol. Biol. Evol.">
        <title>Third-Generation Sequencing Reveals the Adaptive Role of the Epigenome in Three Deep-Sea Polychaetes.</title>
        <authorList>
            <person name="Perez M."/>
            <person name="Aroh O."/>
            <person name="Sun Y."/>
            <person name="Lan Y."/>
            <person name="Juniper S.K."/>
            <person name="Young C.R."/>
            <person name="Angers B."/>
            <person name="Qian P.Y."/>
        </authorList>
    </citation>
    <scope>NUCLEOTIDE SEQUENCE</scope>
    <source>
        <strain evidence="3">P08H-3</strain>
    </source>
</reference>
<proteinExistence type="predicted"/>
<sequence>MSVALPLRVAGTLTCSSCSVCQRGYDAVCVVWVKAALRIFVDLSQCELTKFPDGLFMLMQNKTVQDLNLSGNKLKNLSPKIMQHWNEIKELDVSDNDMSSLPDQLQNLTRLKTLCIKANHFTHIPLVVFSLGNLESLVASHNQIDAVAAEELKSMNSLKFVDLRENPLSDNLKSQLLEREDWRLLI</sequence>
<keyword evidence="2" id="KW-0677">Repeat</keyword>
<name>A0AAD9KA56_9ANNE</name>
<evidence type="ECO:0000313" key="3">
    <source>
        <dbReference type="EMBL" id="KAK2167626.1"/>
    </source>
</evidence>
<dbReference type="PANTHER" id="PTHR48051:SF1">
    <property type="entry name" value="RAS SUPPRESSOR PROTEIN 1"/>
    <property type="match status" value="1"/>
</dbReference>
<evidence type="ECO:0000256" key="1">
    <source>
        <dbReference type="ARBA" id="ARBA00022614"/>
    </source>
</evidence>
<accession>A0AAD9KA56</accession>
<comment type="caution">
    <text evidence="3">The sequence shown here is derived from an EMBL/GenBank/DDBJ whole genome shotgun (WGS) entry which is preliminary data.</text>
</comment>